<keyword evidence="3" id="KW-1185">Reference proteome</keyword>
<feature type="coiled-coil region" evidence="1">
    <location>
        <begin position="275"/>
        <end position="398"/>
    </location>
</feature>
<keyword evidence="2" id="KW-0540">Nuclease</keyword>
<dbReference type="SUPFAM" id="SSF52540">
    <property type="entry name" value="P-loop containing nucleoside triphosphate hydrolases"/>
    <property type="match status" value="1"/>
</dbReference>
<dbReference type="InterPro" id="IPR027417">
    <property type="entry name" value="P-loop_NTPase"/>
</dbReference>
<dbReference type="Proteomes" id="UP000295030">
    <property type="component" value="Unassembled WGS sequence"/>
</dbReference>
<dbReference type="OrthoDB" id="7069379at2"/>
<organism evidence="2 3">
    <name type="scientific">Ancylobacter aquaticus</name>
    <dbReference type="NCBI Taxonomy" id="100"/>
    <lineage>
        <taxon>Bacteria</taxon>
        <taxon>Pseudomonadati</taxon>
        <taxon>Pseudomonadota</taxon>
        <taxon>Alphaproteobacteria</taxon>
        <taxon>Hyphomicrobiales</taxon>
        <taxon>Xanthobacteraceae</taxon>
        <taxon>Ancylobacter</taxon>
    </lineage>
</organism>
<dbReference type="Gene3D" id="3.40.50.300">
    <property type="entry name" value="P-loop containing nucleotide triphosphate hydrolases"/>
    <property type="match status" value="2"/>
</dbReference>
<evidence type="ECO:0000313" key="3">
    <source>
        <dbReference type="Proteomes" id="UP000295030"/>
    </source>
</evidence>
<evidence type="ECO:0000256" key="1">
    <source>
        <dbReference type="SAM" id="Coils"/>
    </source>
</evidence>
<protein>
    <submittedName>
        <fullName evidence="2">DNA repair exonuclease SbcCD ATPase subunit</fullName>
    </submittedName>
</protein>
<reference evidence="2 3" key="1">
    <citation type="submission" date="2019-03" db="EMBL/GenBank/DDBJ databases">
        <title>Genomic Encyclopedia of Type Strains, Phase IV (KMG-IV): sequencing the most valuable type-strain genomes for metagenomic binning, comparative biology and taxonomic classification.</title>
        <authorList>
            <person name="Goeker M."/>
        </authorList>
    </citation>
    <scope>NUCLEOTIDE SEQUENCE [LARGE SCALE GENOMIC DNA]</scope>
    <source>
        <strain evidence="2 3">DSM 101</strain>
    </source>
</reference>
<dbReference type="EMBL" id="SMFY01000002">
    <property type="protein sequence ID" value="TCK28372.1"/>
    <property type="molecule type" value="Genomic_DNA"/>
</dbReference>
<name>A0A4R1ICP5_ANCAQ</name>
<dbReference type="RefSeq" id="WP_131835531.1">
    <property type="nucleotide sequence ID" value="NZ_SMFY01000002.1"/>
</dbReference>
<keyword evidence="1" id="KW-0175">Coiled coil</keyword>
<keyword evidence="2" id="KW-0378">Hydrolase</keyword>
<dbReference type="AlphaFoldDB" id="A0A4R1ICP5"/>
<keyword evidence="2" id="KW-0269">Exonuclease</keyword>
<dbReference type="PANTHER" id="PTHR41259">
    <property type="entry name" value="DOUBLE-STRAND BREAK REPAIR RAD50 ATPASE, PUTATIVE-RELATED"/>
    <property type="match status" value="1"/>
</dbReference>
<dbReference type="PANTHER" id="PTHR41259:SF1">
    <property type="entry name" value="DOUBLE-STRAND BREAK REPAIR RAD50 ATPASE, PUTATIVE-RELATED"/>
    <property type="match status" value="1"/>
</dbReference>
<dbReference type="GO" id="GO:0004527">
    <property type="term" value="F:exonuclease activity"/>
    <property type="evidence" value="ECO:0007669"/>
    <property type="project" value="UniProtKB-KW"/>
</dbReference>
<evidence type="ECO:0000313" key="2">
    <source>
        <dbReference type="EMBL" id="TCK28372.1"/>
    </source>
</evidence>
<gene>
    <name evidence="2" type="ORF">EV667_2376</name>
</gene>
<sequence length="874" mass="94917">MKISALRLFNVKRFANRGVAIEDIGDGVNVLCAVNEFGKSTSFEALHALFFQPHSGTPGDVQKLRPYSGGSPLVEADISTAEGRFRITKQYYGGRSARVTDRTTGRLVAQADEAENFIAGLIKGGTAGPAGLLWVRQGITGIEKRSKSDDESEKQVRASLLESVQGEVEAVTGGRRMAEIVTATQAALAELVTATGRPKAGARYAAAIDARDRLVTQEERLAADVRTLREALDRRAGAVKRLAELENAEDRQGRRRAVEVAQATFDAAKAQGEALRTAEAELGLACERRDAAERELAAYRTALEKAEQQRAALQEAERRREEAVGKRHAAGAGIEKAHAAVAAAEAVEQETRQLLARLDAAVKAREAMERQAALSERLAGAEAARQALEAAEARLSTEKIPPNAVEELQALEIDIAKLRAVEEAARPSVTIAYDPGAASPVVMESVPLRNGEERGYDGQAELVIAGIGTLTLRSNRPAQDNSRLEQAVAKRRTLLASMGVEDLAGARARQIRAQQLDAERREQQGRLMLLAPEGLAKLREDVAAHAAVGIDDLELKEDPAQVRASLAAAEERRTLTRQALRMAEPLRARADDAFVTAETALAALNAERTQIEALLGPVEARGARLQELSERCQERDRHGAAAEAQVQRLRAAVIDLESAEAALKRARSVEEAADKEATTLGTTLAVLNAEISARSDDAVEEMWGETREALSTASARVDAFAAEVRVLQRLAAALEAARAQARDLYLKPVMAELTPLLGLLFDDASITFDDKTLLPQTLRRNGHDEDIERLSGGMREQLSVLTRLAFARLLARDGRPAPVILDDALVYSDDDRIERMFDALHRQSRDQQIIVFSCRQRAFQKLGGNVLTMTDWQP</sequence>
<accession>A0A4R1ICP5</accession>
<proteinExistence type="predicted"/>
<comment type="caution">
    <text evidence="2">The sequence shown here is derived from an EMBL/GenBank/DDBJ whole genome shotgun (WGS) entry which is preliminary data.</text>
</comment>